<dbReference type="SUPFAM" id="SSF160240">
    <property type="entry name" value="Cation efflux protein cytoplasmic domain-like"/>
    <property type="match status" value="1"/>
</dbReference>
<dbReference type="InterPro" id="IPR036837">
    <property type="entry name" value="Cation_efflux_CTD_sf"/>
</dbReference>
<feature type="transmembrane region" description="Helical" evidence="9">
    <location>
        <begin position="152"/>
        <end position="178"/>
    </location>
</feature>
<evidence type="ECO:0000256" key="4">
    <source>
        <dbReference type="ARBA" id="ARBA00022692"/>
    </source>
</evidence>
<dbReference type="NCBIfam" id="TIGR01297">
    <property type="entry name" value="CDF"/>
    <property type="match status" value="1"/>
</dbReference>
<dbReference type="InterPro" id="IPR027470">
    <property type="entry name" value="Cation_efflux_CTD"/>
</dbReference>
<feature type="transmembrane region" description="Helical" evidence="9">
    <location>
        <begin position="184"/>
        <end position="201"/>
    </location>
</feature>
<comment type="caution">
    <text evidence="12">The sequence shown here is derived from an EMBL/GenBank/DDBJ whole genome shotgun (WGS) entry which is preliminary data.</text>
</comment>
<protein>
    <submittedName>
        <fullName evidence="12">Cation transporter</fullName>
    </submittedName>
</protein>
<feature type="domain" description="Cation efflux protein cytoplasmic" evidence="11">
    <location>
        <begin position="213"/>
        <end position="287"/>
    </location>
</feature>
<dbReference type="PANTHER" id="PTHR11562:SF17">
    <property type="entry name" value="RE54080P-RELATED"/>
    <property type="match status" value="1"/>
</dbReference>
<dbReference type="InterPro" id="IPR002524">
    <property type="entry name" value="Cation_efflux"/>
</dbReference>
<evidence type="ECO:0000256" key="2">
    <source>
        <dbReference type="ARBA" id="ARBA00008873"/>
    </source>
</evidence>
<evidence type="ECO:0000259" key="11">
    <source>
        <dbReference type="Pfam" id="PF16916"/>
    </source>
</evidence>
<dbReference type="GO" id="GO:0005385">
    <property type="term" value="F:zinc ion transmembrane transporter activity"/>
    <property type="evidence" value="ECO:0007669"/>
    <property type="project" value="TreeGrafter"/>
</dbReference>
<dbReference type="AlphaFoldDB" id="A0A8J6TKG5"/>
<evidence type="ECO:0000313" key="12">
    <source>
        <dbReference type="EMBL" id="MBC8430341.1"/>
    </source>
</evidence>
<feature type="transmembrane region" description="Helical" evidence="9">
    <location>
        <begin position="55"/>
        <end position="73"/>
    </location>
</feature>
<dbReference type="GO" id="GO:0005886">
    <property type="term" value="C:plasma membrane"/>
    <property type="evidence" value="ECO:0007669"/>
    <property type="project" value="TreeGrafter"/>
</dbReference>
<dbReference type="SUPFAM" id="SSF161111">
    <property type="entry name" value="Cation efflux protein transmembrane domain-like"/>
    <property type="match status" value="1"/>
</dbReference>
<proteinExistence type="inferred from homology"/>
<evidence type="ECO:0000259" key="10">
    <source>
        <dbReference type="Pfam" id="PF01545"/>
    </source>
</evidence>
<evidence type="ECO:0000256" key="3">
    <source>
        <dbReference type="ARBA" id="ARBA00022448"/>
    </source>
</evidence>
<evidence type="ECO:0000256" key="1">
    <source>
        <dbReference type="ARBA" id="ARBA00004141"/>
    </source>
</evidence>
<dbReference type="Pfam" id="PF16916">
    <property type="entry name" value="ZT_dimer"/>
    <property type="match status" value="1"/>
</dbReference>
<keyword evidence="5" id="KW-0864">Zinc transport</keyword>
<dbReference type="InterPro" id="IPR050681">
    <property type="entry name" value="CDF/SLC30A"/>
</dbReference>
<dbReference type="EMBL" id="JACNIG010000018">
    <property type="protein sequence ID" value="MBC8430341.1"/>
    <property type="molecule type" value="Genomic_DNA"/>
</dbReference>
<keyword evidence="7" id="KW-0406">Ion transport</keyword>
<evidence type="ECO:0000256" key="8">
    <source>
        <dbReference type="ARBA" id="ARBA00023136"/>
    </source>
</evidence>
<feature type="transmembrane region" description="Helical" evidence="9">
    <location>
        <begin position="119"/>
        <end position="140"/>
    </location>
</feature>
<feature type="transmembrane region" description="Helical" evidence="9">
    <location>
        <begin position="20"/>
        <end position="43"/>
    </location>
</feature>
<accession>A0A8J6TKG5</accession>
<feature type="transmembrane region" description="Helical" evidence="9">
    <location>
        <begin position="85"/>
        <end position="107"/>
    </location>
</feature>
<evidence type="ECO:0000256" key="5">
    <source>
        <dbReference type="ARBA" id="ARBA00022906"/>
    </source>
</evidence>
<dbReference type="InterPro" id="IPR058533">
    <property type="entry name" value="Cation_efflux_TM"/>
</dbReference>
<keyword evidence="8 9" id="KW-0472">Membrane</keyword>
<feature type="domain" description="Cation efflux protein transmembrane" evidence="10">
    <location>
        <begin position="20"/>
        <end position="205"/>
    </location>
</feature>
<evidence type="ECO:0000313" key="13">
    <source>
        <dbReference type="Proteomes" id="UP000605201"/>
    </source>
</evidence>
<comment type="similarity">
    <text evidence="2">Belongs to the cation diffusion facilitator (CDF) transporter (TC 2.A.4) family. SLC30A subfamily.</text>
</comment>
<comment type="subcellular location">
    <subcellularLocation>
        <location evidence="1">Membrane</location>
        <topology evidence="1">Multi-pass membrane protein</topology>
    </subcellularLocation>
</comment>
<gene>
    <name evidence="12" type="ORF">H8D96_00320</name>
</gene>
<dbReference type="Pfam" id="PF01545">
    <property type="entry name" value="Cation_efflux"/>
    <property type="match status" value="1"/>
</dbReference>
<keyword evidence="4 9" id="KW-0812">Transmembrane</keyword>
<keyword evidence="5" id="KW-0862">Zinc</keyword>
<dbReference type="PANTHER" id="PTHR11562">
    <property type="entry name" value="CATION EFFLUX PROTEIN/ ZINC TRANSPORTER"/>
    <property type="match status" value="1"/>
</dbReference>
<keyword evidence="3" id="KW-0813">Transport</keyword>
<dbReference type="Gene3D" id="1.20.1510.10">
    <property type="entry name" value="Cation efflux protein transmembrane domain"/>
    <property type="match status" value="1"/>
</dbReference>
<keyword evidence="6 9" id="KW-1133">Transmembrane helix</keyword>
<evidence type="ECO:0000256" key="7">
    <source>
        <dbReference type="ARBA" id="ARBA00023065"/>
    </source>
</evidence>
<name>A0A8J6TKG5_9BACT</name>
<evidence type="ECO:0000256" key="6">
    <source>
        <dbReference type="ARBA" id="ARBA00022989"/>
    </source>
</evidence>
<sequence length="301" mass="32354">MNMSHDHNHQISNYNRAFAIAVILNLIFVAIEAGYGVAAGSLALIADAGHNLSDVLSLLLAWGAGLLATKPATEKRTYGFRKVTIMASLASAILLLVALGGITLEAIGRFFDPKPVDGITVIAVAAIGVVINTITALLFVSGQKHDLNIRGAFLHMAADAGVSFGVVVAGIIIMVTGWLLIDPLISLLIVAVILVGTWSLLRDSMNLAIDAVPKGINMAEIKRYLTSVENICQIHDLHVWSMSTTEIALSVHLIIVDDSLNNDFLPKLQQQLYDRFSIEHSTIQVERKDDGPCILNKNGCV</sequence>
<evidence type="ECO:0000256" key="9">
    <source>
        <dbReference type="SAM" id="Phobius"/>
    </source>
</evidence>
<organism evidence="12 13">
    <name type="scientific">Candidatus Desulfatibia vada</name>
    <dbReference type="NCBI Taxonomy" id="2841696"/>
    <lineage>
        <taxon>Bacteria</taxon>
        <taxon>Pseudomonadati</taxon>
        <taxon>Thermodesulfobacteriota</taxon>
        <taxon>Desulfobacteria</taxon>
        <taxon>Desulfobacterales</taxon>
        <taxon>Desulfobacterales incertae sedis</taxon>
        <taxon>Candidatus Desulfatibia</taxon>
    </lineage>
</organism>
<dbReference type="InterPro" id="IPR027469">
    <property type="entry name" value="Cation_efflux_TMD_sf"/>
</dbReference>
<dbReference type="Proteomes" id="UP000605201">
    <property type="component" value="Unassembled WGS sequence"/>
</dbReference>
<reference evidence="12 13" key="1">
    <citation type="submission" date="2020-08" db="EMBL/GenBank/DDBJ databases">
        <title>Bridging the membrane lipid divide: bacteria of the FCB group superphylum have the potential to synthesize archaeal ether lipids.</title>
        <authorList>
            <person name="Villanueva L."/>
            <person name="Von Meijenfeldt F.A.B."/>
            <person name="Westbye A.B."/>
            <person name="Yadav S."/>
            <person name="Hopmans E.C."/>
            <person name="Dutilh B.E."/>
            <person name="Sinninghe Damste J.S."/>
        </authorList>
    </citation>
    <scope>NUCLEOTIDE SEQUENCE [LARGE SCALE GENOMIC DNA]</scope>
    <source>
        <strain evidence="12">NIOZ-UU17</strain>
    </source>
</reference>